<reference evidence="1 2" key="1">
    <citation type="submission" date="2023-07" db="EMBL/GenBank/DDBJ databases">
        <title>Genomic Encyclopedia of Type Strains, Phase IV (KMG-IV): sequencing the most valuable type-strain genomes for metagenomic binning, comparative biology and taxonomic classification.</title>
        <authorList>
            <person name="Goeker M."/>
        </authorList>
    </citation>
    <scope>NUCLEOTIDE SEQUENCE [LARGE SCALE GENOMIC DNA]</scope>
    <source>
        <strain evidence="1 2">DSM 4006</strain>
    </source>
</reference>
<dbReference type="RefSeq" id="WP_274456041.1">
    <property type="nucleotide sequence ID" value="NZ_CP067097.1"/>
</dbReference>
<sequence length="73" mass="7796">MTSLVQTMLFLAAGLCITVLISYAVGRRVGVRQGRAKHKALAPIELRAQAYESGRCPVCGTAAEERGTMCQKG</sequence>
<gene>
    <name evidence="1" type="ORF">J2S03_001139</name>
</gene>
<name>A0ABT9XH05_9BACL</name>
<accession>A0ABT9XH05</accession>
<proteinExistence type="predicted"/>
<comment type="caution">
    <text evidence="1">The sequence shown here is derived from an EMBL/GenBank/DDBJ whole genome shotgun (WGS) entry which is preliminary data.</text>
</comment>
<evidence type="ECO:0000313" key="2">
    <source>
        <dbReference type="Proteomes" id="UP001232973"/>
    </source>
</evidence>
<organism evidence="1 2">
    <name type="scientific">Alicyclobacillus cycloheptanicus</name>
    <dbReference type="NCBI Taxonomy" id="1457"/>
    <lineage>
        <taxon>Bacteria</taxon>
        <taxon>Bacillati</taxon>
        <taxon>Bacillota</taxon>
        <taxon>Bacilli</taxon>
        <taxon>Bacillales</taxon>
        <taxon>Alicyclobacillaceae</taxon>
        <taxon>Alicyclobacillus</taxon>
    </lineage>
</organism>
<dbReference type="EMBL" id="JAUSTP010000006">
    <property type="protein sequence ID" value="MDQ0189319.1"/>
    <property type="molecule type" value="Genomic_DNA"/>
</dbReference>
<keyword evidence="2" id="KW-1185">Reference proteome</keyword>
<dbReference type="Proteomes" id="UP001232973">
    <property type="component" value="Unassembled WGS sequence"/>
</dbReference>
<evidence type="ECO:0000313" key="1">
    <source>
        <dbReference type="EMBL" id="MDQ0189319.1"/>
    </source>
</evidence>
<protein>
    <recommendedName>
        <fullName evidence="3">FeoB-associated Cys-rich membrane protein</fullName>
    </recommendedName>
</protein>
<evidence type="ECO:0008006" key="3">
    <source>
        <dbReference type="Google" id="ProtNLM"/>
    </source>
</evidence>